<keyword evidence="2" id="KW-1185">Reference proteome</keyword>
<accession>A0ABS4KEP2</accession>
<gene>
    <name evidence="1" type="ORF">J2Z35_000016</name>
</gene>
<organism evidence="1 2">
    <name type="scientific">Acetoanaerobium pronyense</name>
    <dbReference type="NCBI Taxonomy" id="1482736"/>
    <lineage>
        <taxon>Bacteria</taxon>
        <taxon>Bacillati</taxon>
        <taxon>Bacillota</taxon>
        <taxon>Clostridia</taxon>
        <taxon>Peptostreptococcales</taxon>
        <taxon>Filifactoraceae</taxon>
        <taxon>Acetoanaerobium</taxon>
    </lineage>
</organism>
<evidence type="ECO:0000313" key="2">
    <source>
        <dbReference type="Proteomes" id="UP001314903"/>
    </source>
</evidence>
<protein>
    <recommendedName>
        <fullName evidence="3">Matrix protein</fullName>
    </recommendedName>
</protein>
<evidence type="ECO:0000313" key="1">
    <source>
        <dbReference type="EMBL" id="MBP2026227.1"/>
    </source>
</evidence>
<dbReference type="EMBL" id="JAGGLI010000001">
    <property type="protein sequence ID" value="MBP2026227.1"/>
    <property type="molecule type" value="Genomic_DNA"/>
</dbReference>
<dbReference type="RefSeq" id="WP_209658084.1">
    <property type="nucleotide sequence ID" value="NZ_JAGGLI010000001.1"/>
</dbReference>
<sequence length="293" mass="33143">MKELSVVISHRIPGRIRLRLLKAPRDASKFISQVRRHEGVNEITYTPITKSLLIYYNPSVVSSTEIIVRVGIAFSLEYGNNPVNIVKIERRHKLTPLDYYAATSLLVATLSKLLNFYTPGSAMQNSGNDVKRILSYNAGISTLLSVLNHAWREVKREGIYDPEVISVVYLFNSMVKGNFLGASLITWGATFGRHLAHPIEEHCLLEANEVIDDKNRPYVDVRVRPISDEELVRNPIKFFVAGLSRLVGTTSSKGHQTIFEQVQQMSRKHGNVLEGISRKPMPVYMRLESLKEI</sequence>
<proteinExistence type="predicted"/>
<evidence type="ECO:0008006" key="3">
    <source>
        <dbReference type="Google" id="ProtNLM"/>
    </source>
</evidence>
<dbReference type="Proteomes" id="UP001314903">
    <property type="component" value="Unassembled WGS sequence"/>
</dbReference>
<comment type="caution">
    <text evidence="1">The sequence shown here is derived from an EMBL/GenBank/DDBJ whole genome shotgun (WGS) entry which is preliminary data.</text>
</comment>
<reference evidence="1 2" key="1">
    <citation type="submission" date="2021-03" db="EMBL/GenBank/DDBJ databases">
        <title>Genomic Encyclopedia of Type Strains, Phase IV (KMG-IV): sequencing the most valuable type-strain genomes for metagenomic binning, comparative biology and taxonomic classification.</title>
        <authorList>
            <person name="Goeker M."/>
        </authorList>
    </citation>
    <scope>NUCLEOTIDE SEQUENCE [LARGE SCALE GENOMIC DNA]</scope>
    <source>
        <strain evidence="1 2">DSM 27512</strain>
    </source>
</reference>
<name>A0ABS4KEP2_9FIRM</name>